<dbReference type="NCBIfam" id="TIGR01941">
    <property type="entry name" value="nqrF"/>
    <property type="match status" value="1"/>
</dbReference>
<dbReference type="PROSITE" id="PS51384">
    <property type="entry name" value="FAD_FR"/>
    <property type="match status" value="1"/>
</dbReference>
<dbReference type="Gene3D" id="3.10.20.30">
    <property type="match status" value="1"/>
</dbReference>
<keyword evidence="14" id="KW-0274">FAD</keyword>
<dbReference type="InterPro" id="IPR001433">
    <property type="entry name" value="OxRdtase_FAD/NAD-bd"/>
</dbReference>
<evidence type="ECO:0000256" key="24">
    <source>
        <dbReference type="ARBA" id="ARBA00030032"/>
    </source>
</evidence>
<keyword evidence="16" id="KW-0408">Iron</keyword>
<dbReference type="PANTHER" id="PTHR43644:SF1">
    <property type="entry name" value="NAD(P)H-FLAVIN REDUCTASE"/>
    <property type="match status" value="1"/>
</dbReference>
<dbReference type="InterPro" id="IPR010205">
    <property type="entry name" value="NqrF"/>
</dbReference>
<evidence type="ECO:0000256" key="4">
    <source>
        <dbReference type="ARBA" id="ARBA00005570"/>
    </source>
</evidence>
<dbReference type="SUPFAM" id="SSF54292">
    <property type="entry name" value="2Fe-2S ferredoxin-like"/>
    <property type="match status" value="1"/>
</dbReference>
<dbReference type="PROSITE" id="PS51085">
    <property type="entry name" value="2FE2S_FER_2"/>
    <property type="match status" value="1"/>
</dbReference>
<keyword evidence="11" id="KW-0285">Flavoprotein</keyword>
<evidence type="ECO:0000256" key="8">
    <source>
        <dbReference type="ARBA" id="ARBA00022448"/>
    </source>
</evidence>
<dbReference type="GO" id="GO:0046872">
    <property type="term" value="F:metal ion binding"/>
    <property type="evidence" value="ECO:0007669"/>
    <property type="project" value="UniProtKB-KW"/>
</dbReference>
<evidence type="ECO:0000256" key="5">
    <source>
        <dbReference type="ARBA" id="ARBA00011309"/>
    </source>
</evidence>
<keyword evidence="31" id="KW-1185">Reference proteome</keyword>
<dbReference type="Pfam" id="PF00175">
    <property type="entry name" value="NAD_binding_1"/>
    <property type="match status" value="1"/>
</dbReference>
<evidence type="ECO:0000256" key="26">
    <source>
        <dbReference type="ARBA" id="ARBA00048891"/>
    </source>
</evidence>
<evidence type="ECO:0000256" key="14">
    <source>
        <dbReference type="ARBA" id="ARBA00022827"/>
    </source>
</evidence>
<dbReference type="EC" id="7.2.1.1" evidence="6"/>
<keyword evidence="27" id="KW-0812">Transmembrane</keyword>
<comment type="subunit">
    <text evidence="5">Composed of six subunits; NqrA, NqrB, NqrC, NqrD, NqrE and NqrF.</text>
</comment>
<dbReference type="CDD" id="cd00207">
    <property type="entry name" value="fer2"/>
    <property type="match status" value="1"/>
</dbReference>
<evidence type="ECO:0000256" key="7">
    <source>
        <dbReference type="ARBA" id="ARBA00019729"/>
    </source>
</evidence>
<name>A0A845M9X0_9RHOB</name>
<evidence type="ECO:0000256" key="22">
    <source>
        <dbReference type="ARBA" id="ARBA00023136"/>
    </source>
</evidence>
<comment type="catalytic activity">
    <reaction evidence="26">
        <text>a ubiquinone + n Na(+)(in) + NADH + H(+) = a ubiquinol + n Na(+)(out) + NAD(+)</text>
        <dbReference type="Rhea" id="RHEA:47748"/>
        <dbReference type="Rhea" id="RHEA-COMP:9565"/>
        <dbReference type="Rhea" id="RHEA-COMP:9566"/>
        <dbReference type="ChEBI" id="CHEBI:15378"/>
        <dbReference type="ChEBI" id="CHEBI:16389"/>
        <dbReference type="ChEBI" id="CHEBI:17976"/>
        <dbReference type="ChEBI" id="CHEBI:29101"/>
        <dbReference type="ChEBI" id="CHEBI:57540"/>
        <dbReference type="ChEBI" id="CHEBI:57945"/>
        <dbReference type="EC" id="7.2.1.1"/>
    </reaction>
</comment>
<evidence type="ECO:0000256" key="19">
    <source>
        <dbReference type="ARBA" id="ARBA00023053"/>
    </source>
</evidence>
<comment type="caution">
    <text evidence="30">The sequence shown here is derived from an EMBL/GenBank/DDBJ whole genome shotgun (WGS) entry which is preliminary data.</text>
</comment>
<evidence type="ECO:0000256" key="3">
    <source>
        <dbReference type="ARBA" id="ARBA00004533"/>
    </source>
</evidence>
<keyword evidence="12" id="KW-0001">2Fe-2S</keyword>
<dbReference type="InterPro" id="IPR017938">
    <property type="entry name" value="Riboflavin_synthase-like_b-brl"/>
</dbReference>
<evidence type="ECO:0000256" key="15">
    <source>
        <dbReference type="ARBA" id="ARBA00022967"/>
    </source>
</evidence>
<accession>A0A845M9X0</accession>
<dbReference type="SUPFAM" id="SSF52343">
    <property type="entry name" value="Ferredoxin reductase-like, C-terminal NADP-linked domain"/>
    <property type="match status" value="1"/>
</dbReference>
<dbReference type="Gene3D" id="2.40.30.10">
    <property type="entry name" value="Translation factors"/>
    <property type="match status" value="1"/>
</dbReference>
<keyword evidence="23" id="KW-0739">Sodium transport</keyword>
<feature type="domain" description="FAD-binding FR-type" evidence="29">
    <location>
        <begin position="129"/>
        <end position="270"/>
    </location>
</feature>
<dbReference type="GO" id="GO:0016655">
    <property type="term" value="F:oxidoreductase activity, acting on NAD(P)H, quinone or similar compound as acceptor"/>
    <property type="evidence" value="ECO:0007669"/>
    <property type="project" value="InterPro"/>
</dbReference>
<keyword evidence="8" id="KW-0813">Transport</keyword>
<feature type="transmembrane region" description="Helical" evidence="27">
    <location>
        <begin position="6"/>
        <end position="25"/>
    </location>
</feature>
<dbReference type="InterPro" id="IPR017927">
    <property type="entry name" value="FAD-bd_FR_type"/>
</dbReference>
<sequence length="406" mass="43479">MSEILVGSGVMVALVLILSLGLLVARRAWLPRGASHVVVNGGDPIIAQRGETLLSTLHGADIPIPAGCGGSGTCGLCRVEATGPGCNAVQPTETSLLSAAERRAHTRLACQVVLGGDVDVTVPGDILAAETFACEVVSNRMMAPLIRELVLRPVEPRGIALRAGGFMQLTAPPYALDFAEMEVDAAHALAWDHAGWHHLTARSEEPTTRAYSVANRPEDEGTLVFNIRLAVPPAGREDEIRPGIVSSWLFARAPGDMLDVSGPFGEFHVRDTANDIVLVGGGVGMAPLRAIAHEQIAAGGDRRITYFYGARTVADLYYVEEFEGMAAAHPRFDWVPALSDPAPGDRWQGPTGFIHTVLERHLARHPAPETCEFYLCGPPLMISAVLATLRRLGVERQMIYYDDFGG</sequence>
<evidence type="ECO:0000256" key="23">
    <source>
        <dbReference type="ARBA" id="ARBA00023201"/>
    </source>
</evidence>
<dbReference type="PRINTS" id="PR00371">
    <property type="entry name" value="FPNCR"/>
</dbReference>
<keyword evidence="19" id="KW-0915">Sodium</keyword>
<keyword evidence="27" id="KW-1133">Transmembrane helix</keyword>
<evidence type="ECO:0000259" key="28">
    <source>
        <dbReference type="PROSITE" id="PS51085"/>
    </source>
</evidence>
<dbReference type="InterPro" id="IPR039261">
    <property type="entry name" value="FNR_nucleotide-bd"/>
</dbReference>
<keyword evidence="18" id="KW-0520">NAD</keyword>
<dbReference type="GO" id="GO:0005886">
    <property type="term" value="C:plasma membrane"/>
    <property type="evidence" value="ECO:0007669"/>
    <property type="project" value="UniProtKB-SubCell"/>
</dbReference>
<dbReference type="Gene3D" id="3.40.50.80">
    <property type="entry name" value="Nucleotide-binding domain of ferredoxin-NADP reductase (FNR) module"/>
    <property type="match status" value="1"/>
</dbReference>
<dbReference type="InterPro" id="IPR001709">
    <property type="entry name" value="Flavoprot_Pyr_Nucl_cyt_Rdtase"/>
</dbReference>
<evidence type="ECO:0000256" key="17">
    <source>
        <dbReference type="ARBA" id="ARBA00023014"/>
    </source>
</evidence>
<dbReference type="Proteomes" id="UP000467322">
    <property type="component" value="Unassembled WGS sequence"/>
</dbReference>
<evidence type="ECO:0000256" key="16">
    <source>
        <dbReference type="ARBA" id="ARBA00023004"/>
    </source>
</evidence>
<organism evidence="30 31">
    <name type="scientific">Maritimibacter harenae</name>
    <dbReference type="NCBI Taxonomy" id="2606218"/>
    <lineage>
        <taxon>Bacteria</taxon>
        <taxon>Pseudomonadati</taxon>
        <taxon>Pseudomonadota</taxon>
        <taxon>Alphaproteobacteria</taxon>
        <taxon>Rhodobacterales</taxon>
        <taxon>Roseobacteraceae</taxon>
        <taxon>Maritimibacter</taxon>
    </lineage>
</organism>
<dbReference type="PANTHER" id="PTHR43644">
    <property type="entry name" value="NA(+)-TRANSLOCATING NADH-QUINONE REDUCTASE SUBUNIT"/>
    <property type="match status" value="1"/>
</dbReference>
<comment type="cofactor">
    <cofactor evidence="1">
        <name>FAD</name>
        <dbReference type="ChEBI" id="CHEBI:57692"/>
    </cofactor>
</comment>
<keyword evidence="20" id="KW-0406">Ion transport</keyword>
<evidence type="ECO:0000256" key="12">
    <source>
        <dbReference type="ARBA" id="ARBA00022714"/>
    </source>
</evidence>
<keyword evidence="17" id="KW-0411">Iron-sulfur</keyword>
<comment type="similarity">
    <text evidence="4">Belongs to the NqrF family.</text>
</comment>
<dbReference type="SUPFAM" id="SSF63380">
    <property type="entry name" value="Riboflavin synthase domain-like"/>
    <property type="match status" value="1"/>
</dbReference>
<evidence type="ECO:0000256" key="27">
    <source>
        <dbReference type="SAM" id="Phobius"/>
    </source>
</evidence>
<feature type="domain" description="2Fe-2S ferredoxin-type" evidence="28">
    <location>
        <begin position="35"/>
        <end position="126"/>
    </location>
</feature>
<keyword evidence="22 27" id="KW-0472">Membrane</keyword>
<keyword evidence="13" id="KW-0479">Metal-binding</keyword>
<reference evidence="30 31" key="1">
    <citation type="submission" date="2019-12" db="EMBL/GenBank/DDBJ databases">
        <title>Maritimibacter sp. nov. sp. isolated from sea sand.</title>
        <authorList>
            <person name="Kim J."/>
            <person name="Jeong S.E."/>
            <person name="Jung H.S."/>
            <person name="Jeon C.O."/>
        </authorList>
    </citation>
    <scope>NUCLEOTIDE SEQUENCE [LARGE SCALE GENOMIC DNA]</scope>
    <source>
        <strain evidence="30 31">DP07</strain>
    </source>
</reference>
<evidence type="ECO:0000256" key="10">
    <source>
        <dbReference type="ARBA" id="ARBA00022519"/>
    </source>
</evidence>
<evidence type="ECO:0000313" key="30">
    <source>
        <dbReference type="EMBL" id="MZR14977.1"/>
    </source>
</evidence>
<dbReference type="AlphaFoldDB" id="A0A845M9X0"/>
<evidence type="ECO:0000256" key="11">
    <source>
        <dbReference type="ARBA" id="ARBA00022630"/>
    </source>
</evidence>
<protein>
    <recommendedName>
        <fullName evidence="7">Na(+)-translocating NADH-quinone reductase subunit F</fullName>
        <ecNumber evidence="6">7.2.1.1</ecNumber>
    </recommendedName>
    <alternativeName>
        <fullName evidence="25">NQR complex subunit F</fullName>
    </alternativeName>
    <alternativeName>
        <fullName evidence="24">NQR-1 subunit F</fullName>
    </alternativeName>
</protein>
<keyword evidence="10" id="KW-0997">Cell inner membrane</keyword>
<evidence type="ECO:0000256" key="2">
    <source>
        <dbReference type="ARBA" id="ARBA00002972"/>
    </source>
</evidence>
<dbReference type="EMBL" id="WTUX01000019">
    <property type="protein sequence ID" value="MZR14977.1"/>
    <property type="molecule type" value="Genomic_DNA"/>
</dbReference>
<gene>
    <name evidence="30" type="ORF">GQE99_18305</name>
</gene>
<dbReference type="RefSeq" id="WP_161353214.1">
    <property type="nucleotide sequence ID" value="NZ_WTUX01000019.1"/>
</dbReference>
<dbReference type="InterPro" id="IPR001041">
    <property type="entry name" value="2Fe-2S_ferredoxin-type"/>
</dbReference>
<keyword evidence="21 30" id="KW-0830">Ubiquinone</keyword>
<dbReference type="InterPro" id="IPR036010">
    <property type="entry name" value="2Fe-2S_ferredoxin-like_sf"/>
</dbReference>
<comment type="function">
    <text evidence="2">NQR complex catalyzes the reduction of ubiquinone-1 to ubiquinol by two successive reactions, coupled with the transport of Na(+) ions from the cytoplasm to the periplasm. The first step is catalyzed by NqrF, which accepts electrons from NADH and reduces ubiquinone-1 to ubisemiquinone by a one-electron transfer pathway.</text>
</comment>
<comment type="subcellular location">
    <subcellularLocation>
        <location evidence="3">Cell inner membrane</location>
    </subcellularLocation>
</comment>
<evidence type="ECO:0000256" key="9">
    <source>
        <dbReference type="ARBA" id="ARBA00022475"/>
    </source>
</evidence>
<evidence type="ECO:0000256" key="6">
    <source>
        <dbReference type="ARBA" id="ARBA00013099"/>
    </source>
</evidence>
<evidence type="ECO:0000256" key="21">
    <source>
        <dbReference type="ARBA" id="ARBA00023075"/>
    </source>
</evidence>
<dbReference type="InterPro" id="IPR008333">
    <property type="entry name" value="Cbr1-like_FAD-bd_dom"/>
</dbReference>
<evidence type="ECO:0000256" key="18">
    <source>
        <dbReference type="ARBA" id="ARBA00023027"/>
    </source>
</evidence>
<proteinExistence type="inferred from homology"/>
<dbReference type="GO" id="GO:0051537">
    <property type="term" value="F:2 iron, 2 sulfur cluster binding"/>
    <property type="evidence" value="ECO:0007669"/>
    <property type="project" value="UniProtKB-KW"/>
</dbReference>
<keyword evidence="9" id="KW-1003">Cell membrane</keyword>
<evidence type="ECO:0000259" key="29">
    <source>
        <dbReference type="PROSITE" id="PS51384"/>
    </source>
</evidence>
<dbReference type="CDD" id="cd06188">
    <property type="entry name" value="NADH_quinone_reductase"/>
    <property type="match status" value="1"/>
</dbReference>
<dbReference type="Pfam" id="PF00111">
    <property type="entry name" value="Fer2"/>
    <property type="match status" value="1"/>
</dbReference>
<dbReference type="GO" id="GO:0006814">
    <property type="term" value="P:sodium ion transport"/>
    <property type="evidence" value="ECO:0007669"/>
    <property type="project" value="UniProtKB-KW"/>
</dbReference>
<dbReference type="InterPro" id="IPR012675">
    <property type="entry name" value="Beta-grasp_dom_sf"/>
</dbReference>
<evidence type="ECO:0000256" key="25">
    <source>
        <dbReference type="ARBA" id="ARBA00030787"/>
    </source>
</evidence>
<dbReference type="Pfam" id="PF00970">
    <property type="entry name" value="FAD_binding_6"/>
    <property type="match status" value="1"/>
</dbReference>
<evidence type="ECO:0000256" key="13">
    <source>
        <dbReference type="ARBA" id="ARBA00022723"/>
    </source>
</evidence>
<keyword evidence="15" id="KW-1278">Translocase</keyword>
<evidence type="ECO:0000256" key="20">
    <source>
        <dbReference type="ARBA" id="ARBA00023065"/>
    </source>
</evidence>
<evidence type="ECO:0000256" key="1">
    <source>
        <dbReference type="ARBA" id="ARBA00001974"/>
    </source>
</evidence>
<evidence type="ECO:0000313" key="31">
    <source>
        <dbReference type="Proteomes" id="UP000467322"/>
    </source>
</evidence>